<protein>
    <submittedName>
        <fullName evidence="7">Kinase domain-containing protein</fullName>
    </submittedName>
</protein>
<comment type="caution">
    <text evidence="7">The sequence shown here is derived from an EMBL/GenBank/DDBJ whole genome shotgun (WGS) entry which is preliminary data.</text>
</comment>
<dbReference type="PANTHER" id="PTHR45646:SF11">
    <property type="entry name" value="SERINE_THREONINE-PROTEIN KINASE DOA"/>
    <property type="match status" value="1"/>
</dbReference>
<dbReference type="GO" id="GO:0005524">
    <property type="term" value="F:ATP binding"/>
    <property type="evidence" value="ECO:0007669"/>
    <property type="project" value="UniProtKB-KW"/>
</dbReference>
<name>A0A179F4F7_METCM</name>
<dbReference type="PANTHER" id="PTHR45646">
    <property type="entry name" value="SERINE/THREONINE-PROTEIN KINASE DOA-RELATED"/>
    <property type="match status" value="1"/>
</dbReference>
<evidence type="ECO:0000256" key="1">
    <source>
        <dbReference type="ARBA" id="ARBA00022527"/>
    </source>
</evidence>
<keyword evidence="1" id="KW-0723">Serine/threonine-protein kinase</keyword>
<keyword evidence="5" id="KW-0067">ATP-binding</keyword>
<dbReference type="AlphaFoldDB" id="A0A179F4F7"/>
<accession>A0A179F4F7</accession>
<dbReference type="Gene3D" id="1.10.510.10">
    <property type="entry name" value="Transferase(Phosphotransferase) domain 1"/>
    <property type="match status" value="1"/>
</dbReference>
<reference evidence="7 8" key="1">
    <citation type="journal article" date="2016" name="PLoS Pathog.">
        <title>Biosynthesis of antibiotic leucinostatins in bio-control fungus Purpureocillium lilacinum and their inhibition on phytophthora revealed by genome mining.</title>
        <authorList>
            <person name="Wang G."/>
            <person name="Liu Z."/>
            <person name="Lin R."/>
            <person name="Li E."/>
            <person name="Mao Z."/>
            <person name="Ling J."/>
            <person name="Yang Y."/>
            <person name="Yin W.B."/>
            <person name="Xie B."/>
        </authorList>
    </citation>
    <scope>NUCLEOTIDE SEQUENCE [LARGE SCALE GENOMIC DNA]</scope>
    <source>
        <strain evidence="7">170</strain>
    </source>
</reference>
<evidence type="ECO:0000256" key="2">
    <source>
        <dbReference type="ARBA" id="ARBA00022679"/>
    </source>
</evidence>
<dbReference type="KEGG" id="pchm:VFPPC_10720"/>
<keyword evidence="2" id="KW-0808">Transferase</keyword>
<evidence type="ECO:0000256" key="4">
    <source>
        <dbReference type="ARBA" id="ARBA00022777"/>
    </source>
</evidence>
<dbReference type="RefSeq" id="XP_018138206.1">
    <property type="nucleotide sequence ID" value="XM_018289035.1"/>
</dbReference>
<keyword evidence="4 7" id="KW-0418">Kinase</keyword>
<feature type="domain" description="Protein kinase" evidence="6">
    <location>
        <begin position="1"/>
        <end position="288"/>
    </location>
</feature>
<dbReference type="SUPFAM" id="SSF56112">
    <property type="entry name" value="Protein kinase-like (PK-like)"/>
    <property type="match status" value="1"/>
</dbReference>
<dbReference type="GO" id="GO:0004674">
    <property type="term" value="F:protein serine/threonine kinase activity"/>
    <property type="evidence" value="ECO:0007669"/>
    <property type="project" value="UniProtKB-KW"/>
</dbReference>
<dbReference type="InterPro" id="IPR011009">
    <property type="entry name" value="Kinase-like_dom_sf"/>
</dbReference>
<dbReference type="GeneID" id="28853029"/>
<dbReference type="GO" id="GO:0043484">
    <property type="term" value="P:regulation of RNA splicing"/>
    <property type="evidence" value="ECO:0007669"/>
    <property type="project" value="TreeGrafter"/>
</dbReference>
<dbReference type="EMBL" id="LSBJ02000009">
    <property type="protein sequence ID" value="OAQ60296.1"/>
    <property type="molecule type" value="Genomic_DNA"/>
</dbReference>
<dbReference type="InterPro" id="IPR051175">
    <property type="entry name" value="CLK_kinases"/>
</dbReference>
<dbReference type="PROSITE" id="PS50011">
    <property type="entry name" value="PROTEIN_KINASE_DOM"/>
    <property type="match status" value="1"/>
</dbReference>
<dbReference type="Proteomes" id="UP000078397">
    <property type="component" value="Unassembled WGS sequence"/>
</dbReference>
<evidence type="ECO:0000313" key="7">
    <source>
        <dbReference type="EMBL" id="OAQ60296.1"/>
    </source>
</evidence>
<evidence type="ECO:0000256" key="3">
    <source>
        <dbReference type="ARBA" id="ARBA00022741"/>
    </source>
</evidence>
<dbReference type="InterPro" id="IPR000719">
    <property type="entry name" value="Prot_kinase_dom"/>
</dbReference>
<dbReference type="Pfam" id="PF07714">
    <property type="entry name" value="PK_Tyr_Ser-Thr"/>
    <property type="match status" value="1"/>
</dbReference>
<proteinExistence type="predicted"/>
<dbReference type="GO" id="GO:0005634">
    <property type="term" value="C:nucleus"/>
    <property type="evidence" value="ECO:0007669"/>
    <property type="project" value="TreeGrafter"/>
</dbReference>
<dbReference type="SMART" id="SM00220">
    <property type="entry name" value="S_TKc"/>
    <property type="match status" value="1"/>
</dbReference>
<evidence type="ECO:0000313" key="8">
    <source>
        <dbReference type="Proteomes" id="UP000078397"/>
    </source>
</evidence>
<organism evidence="7 8">
    <name type="scientific">Pochonia chlamydosporia 170</name>
    <dbReference type="NCBI Taxonomy" id="1380566"/>
    <lineage>
        <taxon>Eukaryota</taxon>
        <taxon>Fungi</taxon>
        <taxon>Dikarya</taxon>
        <taxon>Ascomycota</taxon>
        <taxon>Pezizomycotina</taxon>
        <taxon>Sordariomycetes</taxon>
        <taxon>Hypocreomycetidae</taxon>
        <taxon>Hypocreales</taxon>
        <taxon>Clavicipitaceae</taxon>
        <taxon>Pochonia</taxon>
    </lineage>
</organism>
<dbReference type="OrthoDB" id="5979581at2759"/>
<dbReference type="Gene3D" id="3.30.200.20">
    <property type="entry name" value="Phosphorylase Kinase, domain 1"/>
    <property type="match status" value="1"/>
</dbReference>
<evidence type="ECO:0000259" key="6">
    <source>
        <dbReference type="PROSITE" id="PS50011"/>
    </source>
</evidence>
<dbReference type="InterPro" id="IPR001245">
    <property type="entry name" value="Ser-Thr/Tyr_kinase_cat_dom"/>
</dbReference>
<gene>
    <name evidence="7" type="ORF">VFPPC_10720</name>
</gene>
<keyword evidence="3" id="KW-0547">Nucleotide-binding</keyword>
<sequence>MAYDLKRHKLVALKIGIPGKMGERELHAQKEILRTVQDVSRHLTFLDTFSLVDVNGTHLVMVFPVRGPSLHGFLRGLKVKTRMKASKQLLSALESLHDAGIVHCDLNSGSMLWDIGDIDNYTPKMAYRILGRPRKAPLWAQTWKTGELVEPIHSPAVYCAPERFHGIGPSFASDMWSYMCLFAELYLGVVPFQGRANATAVSSLVRSLGYLPSQWHGSYDAGDTPEEFWYDQAQRPYTLVTLEEVSKRARPEIDGTERKLVLSVFSRVFAYLPEHRLAAAELLQDKDFNAIMALYGC</sequence>
<evidence type="ECO:0000256" key="5">
    <source>
        <dbReference type="ARBA" id="ARBA00022840"/>
    </source>
</evidence>
<keyword evidence="8" id="KW-1185">Reference proteome</keyword>